<organism evidence="1">
    <name type="scientific">bioreactor metagenome</name>
    <dbReference type="NCBI Taxonomy" id="1076179"/>
    <lineage>
        <taxon>unclassified sequences</taxon>
        <taxon>metagenomes</taxon>
        <taxon>ecological metagenomes</taxon>
    </lineage>
</organism>
<gene>
    <name evidence="1" type="ORF">SDC9_87787</name>
</gene>
<sequence>MATVAGNQKINKRAVFQNADIFPLFDPSDQFTVDFFACHIFAVQDPGSGVGAFFGVGKAVSLFVESNAQIDQIFNDFL</sequence>
<comment type="caution">
    <text evidence="1">The sequence shown here is derived from an EMBL/GenBank/DDBJ whole genome shotgun (WGS) entry which is preliminary data.</text>
</comment>
<name>A0A644ZK86_9ZZZZ</name>
<evidence type="ECO:0000313" key="1">
    <source>
        <dbReference type="EMBL" id="MPM41137.1"/>
    </source>
</evidence>
<protein>
    <submittedName>
        <fullName evidence="1">Uncharacterized protein</fullName>
    </submittedName>
</protein>
<dbReference type="AlphaFoldDB" id="A0A644ZK86"/>
<proteinExistence type="predicted"/>
<accession>A0A644ZK86</accession>
<reference evidence="1" key="1">
    <citation type="submission" date="2019-08" db="EMBL/GenBank/DDBJ databases">
        <authorList>
            <person name="Kucharzyk K."/>
            <person name="Murdoch R.W."/>
            <person name="Higgins S."/>
            <person name="Loffler F."/>
        </authorList>
    </citation>
    <scope>NUCLEOTIDE SEQUENCE</scope>
</reference>
<dbReference type="EMBL" id="VSSQ01009258">
    <property type="protein sequence ID" value="MPM41137.1"/>
    <property type="molecule type" value="Genomic_DNA"/>
</dbReference>